<organism evidence="2 3">
    <name type="scientific">Flavobacterium branchiarum</name>
    <dbReference type="NCBI Taxonomy" id="1114870"/>
    <lineage>
        <taxon>Bacteria</taxon>
        <taxon>Pseudomonadati</taxon>
        <taxon>Bacteroidota</taxon>
        <taxon>Flavobacteriia</taxon>
        <taxon>Flavobacteriales</taxon>
        <taxon>Flavobacteriaceae</taxon>
        <taxon>Flavobacterium</taxon>
    </lineage>
</organism>
<sequence>MKYFIYALLILGIGLLIYGYIYPTEYCLDINIKDTYYAFTYTPITTFVLLFSLIFYIASRLYKLVR</sequence>
<keyword evidence="1" id="KW-1133">Transmembrane helix</keyword>
<dbReference type="EMBL" id="JBHMEX010000014">
    <property type="protein sequence ID" value="MFB9063381.1"/>
    <property type="molecule type" value="Genomic_DNA"/>
</dbReference>
<feature type="transmembrane region" description="Helical" evidence="1">
    <location>
        <begin position="5"/>
        <end position="23"/>
    </location>
</feature>
<protein>
    <recommendedName>
        <fullName evidence="4">DUF3955 domain-containing protein</fullName>
    </recommendedName>
</protein>
<evidence type="ECO:0000313" key="3">
    <source>
        <dbReference type="Proteomes" id="UP001589589"/>
    </source>
</evidence>
<evidence type="ECO:0000313" key="2">
    <source>
        <dbReference type="EMBL" id="MFB9063381.1"/>
    </source>
</evidence>
<dbReference type="Proteomes" id="UP001589589">
    <property type="component" value="Unassembled WGS sequence"/>
</dbReference>
<proteinExistence type="predicted"/>
<name>A0ABV5FJQ8_9FLAO</name>
<dbReference type="RefSeq" id="WP_290267220.1">
    <property type="nucleotide sequence ID" value="NZ_JAUFQQ010000005.1"/>
</dbReference>
<keyword evidence="1" id="KW-0812">Transmembrane</keyword>
<gene>
    <name evidence="2" type="ORF">ACFFUQ_05045</name>
</gene>
<evidence type="ECO:0000256" key="1">
    <source>
        <dbReference type="SAM" id="Phobius"/>
    </source>
</evidence>
<feature type="transmembrane region" description="Helical" evidence="1">
    <location>
        <begin position="35"/>
        <end position="58"/>
    </location>
</feature>
<accession>A0ABV5FJQ8</accession>
<evidence type="ECO:0008006" key="4">
    <source>
        <dbReference type="Google" id="ProtNLM"/>
    </source>
</evidence>
<keyword evidence="3" id="KW-1185">Reference proteome</keyword>
<reference evidence="2 3" key="1">
    <citation type="submission" date="2024-09" db="EMBL/GenBank/DDBJ databases">
        <authorList>
            <person name="Sun Q."/>
            <person name="Mori K."/>
        </authorList>
    </citation>
    <scope>NUCLEOTIDE SEQUENCE [LARGE SCALE GENOMIC DNA]</scope>
    <source>
        <strain evidence="2 3">CECT 7908</strain>
    </source>
</reference>
<keyword evidence="1" id="KW-0472">Membrane</keyword>
<comment type="caution">
    <text evidence="2">The sequence shown here is derived from an EMBL/GenBank/DDBJ whole genome shotgun (WGS) entry which is preliminary data.</text>
</comment>